<name>A0ABP9SMB3_9MICC</name>
<dbReference type="SUPFAM" id="SSF51735">
    <property type="entry name" value="NAD(P)-binding Rossmann-fold domains"/>
    <property type="match status" value="1"/>
</dbReference>
<accession>A0ABP9SMB3</accession>
<evidence type="ECO:0000313" key="4">
    <source>
        <dbReference type="Proteomes" id="UP001500200"/>
    </source>
</evidence>
<evidence type="ECO:0000313" key="3">
    <source>
        <dbReference type="EMBL" id="GAA5197244.1"/>
    </source>
</evidence>
<protein>
    <submittedName>
        <fullName evidence="3">SDR family oxidoreductase</fullName>
    </submittedName>
</protein>
<comment type="similarity">
    <text evidence="1">Belongs to the NAD(P)-dependent epimerase/dehydratase family.</text>
</comment>
<dbReference type="InterPro" id="IPR036291">
    <property type="entry name" value="NAD(P)-bd_dom_sf"/>
</dbReference>
<evidence type="ECO:0000256" key="1">
    <source>
        <dbReference type="ARBA" id="ARBA00007637"/>
    </source>
</evidence>
<reference evidence="4" key="1">
    <citation type="journal article" date="2019" name="Int. J. Syst. Evol. Microbiol.">
        <title>The Global Catalogue of Microorganisms (GCM) 10K type strain sequencing project: providing services to taxonomists for standard genome sequencing and annotation.</title>
        <authorList>
            <consortium name="The Broad Institute Genomics Platform"/>
            <consortium name="The Broad Institute Genome Sequencing Center for Infectious Disease"/>
            <person name="Wu L."/>
            <person name="Ma J."/>
        </authorList>
    </citation>
    <scope>NUCLEOTIDE SEQUENCE [LARGE SCALE GENOMIC DNA]</scope>
    <source>
        <strain evidence="4">JCM 18514</strain>
    </source>
</reference>
<dbReference type="Pfam" id="PF01370">
    <property type="entry name" value="Epimerase"/>
    <property type="match status" value="1"/>
</dbReference>
<sequence length="306" mass="33566">MATLVTGARGFVGRHLVDQLVSEGTTVVSYNRDYSEDTREGVYAVQGELFDVSRLTETIAKYKVDRIIHTAGQSHPGVSIELPWTTFAANAEGTFAVYEAARTSGVRRIVNFSSECALGNVEPSLPVSEDAHAEPTTPYGVTKLANEHMGRVYNSLYGMEIVSLRVTEVFGPGLWMPSLLGDMIRAGLKGQRFVLEEGGDHPFQFIYVEDVATAARLAAAVPTPQQAVYNVSGGRRVDVTTLARLLEKLIPGSQFDVRPGLIPQWDVQGEYDLTASKRDLGYVPAWSLEDGLIEQIEWIRSTEKIA</sequence>
<organism evidence="3 4">
    <name type="scientific">Arthrobacter gyeryongensis</name>
    <dbReference type="NCBI Taxonomy" id="1650592"/>
    <lineage>
        <taxon>Bacteria</taxon>
        <taxon>Bacillati</taxon>
        <taxon>Actinomycetota</taxon>
        <taxon>Actinomycetes</taxon>
        <taxon>Micrococcales</taxon>
        <taxon>Micrococcaceae</taxon>
        <taxon>Arthrobacter</taxon>
    </lineage>
</organism>
<comment type="caution">
    <text evidence="3">The sequence shown here is derived from an EMBL/GenBank/DDBJ whole genome shotgun (WGS) entry which is preliminary data.</text>
</comment>
<dbReference type="InterPro" id="IPR001509">
    <property type="entry name" value="Epimerase_deHydtase"/>
</dbReference>
<gene>
    <name evidence="3" type="ORF">GCM10023346_31470</name>
</gene>
<dbReference type="PANTHER" id="PTHR43000">
    <property type="entry name" value="DTDP-D-GLUCOSE 4,6-DEHYDRATASE-RELATED"/>
    <property type="match status" value="1"/>
</dbReference>
<dbReference type="RefSeq" id="WP_345450521.1">
    <property type="nucleotide sequence ID" value="NZ_BAABKK010000023.1"/>
</dbReference>
<dbReference type="Proteomes" id="UP001500200">
    <property type="component" value="Unassembled WGS sequence"/>
</dbReference>
<dbReference type="Gene3D" id="3.40.50.720">
    <property type="entry name" value="NAD(P)-binding Rossmann-like Domain"/>
    <property type="match status" value="1"/>
</dbReference>
<evidence type="ECO:0000259" key="2">
    <source>
        <dbReference type="Pfam" id="PF01370"/>
    </source>
</evidence>
<dbReference type="EMBL" id="BAABKK010000023">
    <property type="protein sequence ID" value="GAA5197244.1"/>
    <property type="molecule type" value="Genomic_DNA"/>
</dbReference>
<feature type="domain" description="NAD-dependent epimerase/dehydratase" evidence="2">
    <location>
        <begin position="4"/>
        <end position="231"/>
    </location>
</feature>
<proteinExistence type="inferred from homology"/>
<keyword evidence="4" id="KW-1185">Reference proteome</keyword>